<name>G7VIG0_9CREN</name>
<dbReference type="eggNOG" id="arCOG03239">
    <property type="taxonomic scope" value="Archaea"/>
</dbReference>
<dbReference type="RefSeq" id="WP_014289265.1">
    <property type="nucleotide sequence ID" value="NC_016645.1"/>
</dbReference>
<proteinExistence type="predicted"/>
<dbReference type="AlphaFoldDB" id="G7VIG0"/>
<dbReference type="EMBL" id="CP003098">
    <property type="protein sequence ID" value="AET33440.1"/>
    <property type="molecule type" value="Genomic_DNA"/>
</dbReference>
<dbReference type="Proteomes" id="UP000005867">
    <property type="component" value="Chromosome"/>
</dbReference>
<keyword evidence="2" id="KW-1185">Reference proteome</keyword>
<accession>G7VIG0</accession>
<dbReference type="HOGENOM" id="CLU_070250_0_0_2"/>
<dbReference type="GeneID" id="11596533"/>
<protein>
    <submittedName>
        <fullName evidence="1">Uncharacterized protein</fullName>
    </submittedName>
</protein>
<reference evidence="1 2" key="1">
    <citation type="journal article" date="2012" name="J. Bacteriol.">
        <title>Complete genome sequence of strain 1860, a crenarchaeon of the genus pyrobaculum able to grow with various electron acceptors.</title>
        <authorList>
            <person name="Mardanov A.V."/>
            <person name="Gumerov V.M."/>
            <person name="Slobodkina G.B."/>
            <person name="Beletsky A.V."/>
            <person name="Bonch-Osmolovskaya E.A."/>
            <person name="Ravin N.V."/>
            <person name="Skryabin K.G."/>
        </authorList>
    </citation>
    <scope>NUCLEOTIDE SEQUENCE [LARGE SCALE GENOMIC DNA]</scope>
    <source>
        <strain evidence="1 2">1860</strain>
    </source>
</reference>
<evidence type="ECO:0000313" key="1">
    <source>
        <dbReference type="EMBL" id="AET33440.1"/>
    </source>
</evidence>
<dbReference type="STRING" id="1104324.P186_2045"/>
<dbReference type="OrthoDB" id="44067at2157"/>
<dbReference type="KEGG" id="pyr:P186_2045"/>
<sequence>MGCNGAYKTLILEAVAASLLLLANPEEGPSLSTIASSLRMDDLWLYKLLNDGFEISIDGVDFKGGLTPEELAQIAQQLPILAPRSPYTRGLQAQNGRETAYLKVEYFPGQPRLDVTKAGKISIPSYNFVVLSTPNPLAQPFTTSLTKLINYYRAADLFDKFLKELEIKFVGLKTDEFDRQNIVIVKNRDIPIHYLGSGYAALVLMVLAATRDIVIYDNVELHLHPWLMEKAAELIANTQDVQWIIS</sequence>
<evidence type="ECO:0000313" key="2">
    <source>
        <dbReference type="Proteomes" id="UP000005867"/>
    </source>
</evidence>
<gene>
    <name evidence="1" type="ORF">P186_2045</name>
</gene>
<dbReference type="BioCyc" id="PSP1104324:GJSN-1996-MONOMER"/>
<organism evidence="1 2">
    <name type="scientific">Pyrobaculum ferrireducens</name>
    <dbReference type="NCBI Taxonomy" id="1104324"/>
    <lineage>
        <taxon>Archaea</taxon>
        <taxon>Thermoproteota</taxon>
        <taxon>Thermoprotei</taxon>
        <taxon>Thermoproteales</taxon>
        <taxon>Thermoproteaceae</taxon>
        <taxon>Pyrobaculum</taxon>
    </lineage>
</organism>